<reference evidence="4 5" key="1">
    <citation type="submission" date="2023-01" db="EMBL/GenBank/DDBJ databases">
        <title>Psychroserpens ponticola sp. nov., isolated from seawater.</title>
        <authorList>
            <person name="Kristyanto S."/>
            <person name="Jung J."/>
            <person name="Kim J.M."/>
            <person name="Jeon C.O."/>
        </authorList>
    </citation>
    <scope>NUCLEOTIDE SEQUENCE [LARGE SCALE GENOMIC DNA]</scope>
    <source>
        <strain evidence="4 5">MSW6</strain>
    </source>
</reference>
<dbReference type="PROSITE" id="PS51257">
    <property type="entry name" value="PROKAR_LIPOPROTEIN"/>
    <property type="match status" value="1"/>
</dbReference>
<dbReference type="Pfam" id="PF10988">
    <property type="entry name" value="DUF2807"/>
    <property type="match status" value="1"/>
</dbReference>
<accession>A0ABY7RZV0</accession>
<feature type="signal peptide" evidence="2">
    <location>
        <begin position="1"/>
        <end position="21"/>
    </location>
</feature>
<organism evidence="4 5">
    <name type="scientific">Psychroserpens ponticola</name>
    <dbReference type="NCBI Taxonomy" id="2932268"/>
    <lineage>
        <taxon>Bacteria</taxon>
        <taxon>Pseudomonadati</taxon>
        <taxon>Bacteroidota</taxon>
        <taxon>Flavobacteriia</taxon>
        <taxon>Flavobacteriales</taxon>
        <taxon>Flavobacteriaceae</taxon>
        <taxon>Psychroserpens</taxon>
    </lineage>
</organism>
<dbReference type="Proteomes" id="UP001202717">
    <property type="component" value="Chromosome"/>
</dbReference>
<name>A0ABY7RZV0_9FLAO</name>
<feature type="domain" description="Putative auto-transporter adhesin head GIN" evidence="3">
    <location>
        <begin position="44"/>
        <end position="224"/>
    </location>
</feature>
<evidence type="ECO:0000313" key="4">
    <source>
        <dbReference type="EMBL" id="WCO02607.1"/>
    </source>
</evidence>
<feature type="region of interest" description="Disordered" evidence="1">
    <location>
        <begin position="204"/>
        <end position="240"/>
    </location>
</feature>
<evidence type="ECO:0000256" key="2">
    <source>
        <dbReference type="SAM" id="SignalP"/>
    </source>
</evidence>
<gene>
    <name evidence="4" type="ORF">MUN68_003715</name>
</gene>
<dbReference type="InterPro" id="IPR021255">
    <property type="entry name" value="DUF2807"/>
</dbReference>
<feature type="chain" id="PRO_5045701373" evidence="2">
    <location>
        <begin position="22"/>
        <end position="240"/>
    </location>
</feature>
<keyword evidence="2" id="KW-0732">Signal</keyword>
<protein>
    <submittedName>
        <fullName evidence="4">DUF2807 domain-containing protein</fullName>
    </submittedName>
</protein>
<evidence type="ECO:0000256" key="1">
    <source>
        <dbReference type="SAM" id="MobiDB-lite"/>
    </source>
</evidence>
<dbReference type="RefSeq" id="WP_249995374.1">
    <property type="nucleotide sequence ID" value="NZ_CP116221.1"/>
</dbReference>
<evidence type="ECO:0000313" key="5">
    <source>
        <dbReference type="Proteomes" id="UP001202717"/>
    </source>
</evidence>
<dbReference type="Gene3D" id="2.160.20.120">
    <property type="match status" value="1"/>
</dbReference>
<keyword evidence="5" id="KW-1185">Reference proteome</keyword>
<feature type="compositionally biased region" description="Polar residues" evidence="1">
    <location>
        <begin position="204"/>
        <end position="214"/>
    </location>
</feature>
<proteinExistence type="predicted"/>
<dbReference type="EMBL" id="CP116221">
    <property type="protein sequence ID" value="WCO02607.1"/>
    <property type="molecule type" value="Genomic_DNA"/>
</dbReference>
<sequence>MTTLTKIIVTTLLAVLLTSCNFDFNMGVKGNGNVTSTDRAINENFNAIEVSRGLDVYLTQSDSENIRVQADENLQEIIVVKVENGVLNIYADENISSASSKKVMVNFKNIERISTSSGSDVISTSIITADELEIYTSSGSDVELEVDVERLICESSSGSDIKLSGTTNIFRADASSGSDIKAAKLKAQKTKAQANSGADITVNTSKELTASANSGGDIKYYGNPEKVEKNDGPSGSISKR</sequence>
<evidence type="ECO:0000259" key="3">
    <source>
        <dbReference type="Pfam" id="PF10988"/>
    </source>
</evidence>